<name>A0ABS9X1L3_9GAMM</name>
<organism evidence="3 4">
    <name type="scientific">Colwellia maritima</name>
    <dbReference type="NCBI Taxonomy" id="2912588"/>
    <lineage>
        <taxon>Bacteria</taxon>
        <taxon>Pseudomonadati</taxon>
        <taxon>Pseudomonadota</taxon>
        <taxon>Gammaproteobacteria</taxon>
        <taxon>Alteromonadales</taxon>
        <taxon>Colwelliaceae</taxon>
        <taxon>Colwellia</taxon>
    </lineage>
</organism>
<keyword evidence="4" id="KW-1185">Reference proteome</keyword>
<gene>
    <name evidence="3" type="ORF">L3081_13075</name>
</gene>
<dbReference type="EMBL" id="JAKKSL010000002">
    <property type="protein sequence ID" value="MCI2284143.1"/>
    <property type="molecule type" value="Genomic_DNA"/>
</dbReference>
<dbReference type="Proteomes" id="UP001139646">
    <property type="component" value="Unassembled WGS sequence"/>
</dbReference>
<accession>A0ABS9X1L3</accession>
<evidence type="ECO:0000313" key="3">
    <source>
        <dbReference type="EMBL" id="MCI2284143.1"/>
    </source>
</evidence>
<comment type="similarity">
    <text evidence="1">Belongs to the UPF0319 family.</text>
</comment>
<evidence type="ECO:0000256" key="1">
    <source>
        <dbReference type="ARBA" id="ARBA00008490"/>
    </source>
</evidence>
<evidence type="ECO:0000256" key="2">
    <source>
        <dbReference type="ARBA" id="ARBA00022729"/>
    </source>
</evidence>
<reference evidence="3" key="1">
    <citation type="submission" date="2022-01" db="EMBL/GenBank/DDBJ databases">
        <title>Colwellia maritima, isolated from seawater.</title>
        <authorList>
            <person name="Kristyanto S."/>
            <person name="Jung J."/>
            <person name="Jeon C.O."/>
        </authorList>
    </citation>
    <scope>NUCLEOTIDE SEQUENCE</scope>
    <source>
        <strain evidence="3">MSW7</strain>
    </source>
</reference>
<dbReference type="PANTHER" id="PTHR38108:SF1">
    <property type="entry name" value="UPF0319 PROTEIN YCCT"/>
    <property type="match status" value="1"/>
</dbReference>
<dbReference type="InterPro" id="IPR018635">
    <property type="entry name" value="UPF0319"/>
</dbReference>
<protein>
    <submittedName>
        <fullName evidence="3">DUF2057 domain-containing protein</fullName>
    </submittedName>
</protein>
<keyword evidence="2" id="KW-0732">Signal</keyword>
<dbReference type="RefSeq" id="WP_242286601.1">
    <property type="nucleotide sequence ID" value="NZ_JAKKSL010000002.1"/>
</dbReference>
<comment type="caution">
    <text evidence="3">The sequence shown here is derived from an EMBL/GenBank/DDBJ whole genome shotgun (WGS) entry which is preliminary data.</text>
</comment>
<evidence type="ECO:0000313" key="4">
    <source>
        <dbReference type="Proteomes" id="UP001139646"/>
    </source>
</evidence>
<dbReference type="Pfam" id="PF09829">
    <property type="entry name" value="DUF2057"/>
    <property type="match status" value="1"/>
</dbReference>
<sequence length="221" mass="25219">MIRFIFALCLFLVASVVSFTLWATTLTVGDNLVISQINNKIVEHGFLDQTSEFSLKPGQYAFIVHYKDVFEDLTFAEDRVVKSKEFVVKLTVGAEKKLHLMTAAIKNLAQAEAFSKSPTLMLKDENNQQLPIELESVADYKIAEQVELAITSYTSQQDSHHDKAAETTKIKKANQTVTSVKEKLSDNKLIQINALPMLKYWWQNASDEEKKHFKQYINRNN</sequence>
<proteinExistence type="inferred from homology"/>
<dbReference type="PANTHER" id="PTHR38108">
    <property type="entry name" value="UPF0319 PROTEIN YCCT"/>
    <property type="match status" value="1"/>
</dbReference>